<keyword evidence="2" id="KW-0238">DNA-binding</keyword>
<dbReference type="InterPro" id="IPR011109">
    <property type="entry name" value="DNA_bind_recombinase_dom"/>
</dbReference>
<dbReference type="AlphaFoldDB" id="A0A9D1W0P8"/>
<dbReference type="PROSITE" id="PS51736">
    <property type="entry name" value="RECOMBINASES_3"/>
    <property type="match status" value="1"/>
</dbReference>
<dbReference type="SUPFAM" id="SSF53041">
    <property type="entry name" value="Resolvase-like"/>
    <property type="match status" value="1"/>
</dbReference>
<dbReference type="InterPro" id="IPR036162">
    <property type="entry name" value="Resolvase-like_N_sf"/>
</dbReference>
<feature type="domain" description="Resolvase/invertase-type recombinase catalytic" evidence="6">
    <location>
        <begin position="25"/>
        <end position="174"/>
    </location>
</feature>
<evidence type="ECO:0000259" key="7">
    <source>
        <dbReference type="PROSITE" id="PS51737"/>
    </source>
</evidence>
<organism evidence="8 9">
    <name type="scientific">Candidatus Borkfalkia faecavium</name>
    <dbReference type="NCBI Taxonomy" id="2838508"/>
    <lineage>
        <taxon>Bacteria</taxon>
        <taxon>Bacillati</taxon>
        <taxon>Bacillota</taxon>
        <taxon>Clostridia</taxon>
        <taxon>Christensenellales</taxon>
        <taxon>Christensenellaceae</taxon>
        <taxon>Candidatus Borkfalkia</taxon>
    </lineage>
</organism>
<dbReference type="Pfam" id="PF07508">
    <property type="entry name" value="Recombinase"/>
    <property type="match status" value="1"/>
</dbReference>
<dbReference type="Pfam" id="PF00239">
    <property type="entry name" value="Resolvase"/>
    <property type="match status" value="1"/>
</dbReference>
<gene>
    <name evidence="8" type="ORF">H9851_04445</name>
</gene>
<protein>
    <submittedName>
        <fullName evidence="8">Recombinase family protein</fullName>
    </submittedName>
</protein>
<feature type="domain" description="Recombinase" evidence="7">
    <location>
        <begin position="183"/>
        <end position="280"/>
    </location>
</feature>
<dbReference type="PROSITE" id="PS51737">
    <property type="entry name" value="RECOMBINASE_DNA_BIND"/>
    <property type="match status" value="1"/>
</dbReference>
<dbReference type="InterPro" id="IPR038109">
    <property type="entry name" value="DNA_bind_recomb_sf"/>
</dbReference>
<keyword evidence="1" id="KW-0229">DNA integration</keyword>
<reference evidence="8" key="1">
    <citation type="journal article" date="2021" name="PeerJ">
        <title>Extensive microbial diversity within the chicken gut microbiome revealed by metagenomics and culture.</title>
        <authorList>
            <person name="Gilroy R."/>
            <person name="Ravi A."/>
            <person name="Getino M."/>
            <person name="Pursley I."/>
            <person name="Horton D.L."/>
            <person name="Alikhan N.F."/>
            <person name="Baker D."/>
            <person name="Gharbi K."/>
            <person name="Hall N."/>
            <person name="Watson M."/>
            <person name="Adriaenssens E.M."/>
            <person name="Foster-Nyarko E."/>
            <person name="Jarju S."/>
            <person name="Secka A."/>
            <person name="Antonio M."/>
            <person name="Oren A."/>
            <person name="Chaudhuri R.R."/>
            <person name="La Ragione R."/>
            <person name="Hildebrand F."/>
            <person name="Pallen M.J."/>
        </authorList>
    </citation>
    <scope>NUCLEOTIDE SEQUENCE</scope>
    <source>
        <strain evidence="8">2189</strain>
    </source>
</reference>
<evidence type="ECO:0000256" key="4">
    <source>
        <dbReference type="PIRSR" id="PIRSR606118-50"/>
    </source>
</evidence>
<dbReference type="Gene3D" id="3.90.1750.20">
    <property type="entry name" value="Putative Large Serine Recombinase, Chain B, Domain 2"/>
    <property type="match status" value="1"/>
</dbReference>
<dbReference type="InterPro" id="IPR006119">
    <property type="entry name" value="Resolv_N"/>
</dbReference>
<dbReference type="InterPro" id="IPR006118">
    <property type="entry name" value="Recombinase_CS"/>
</dbReference>
<dbReference type="Pfam" id="PF13408">
    <property type="entry name" value="Zn_ribbon_recom"/>
    <property type="match status" value="1"/>
</dbReference>
<evidence type="ECO:0000256" key="3">
    <source>
        <dbReference type="ARBA" id="ARBA00023172"/>
    </source>
</evidence>
<dbReference type="InterPro" id="IPR025827">
    <property type="entry name" value="Zn_ribbon_recom_dom"/>
</dbReference>
<evidence type="ECO:0000259" key="6">
    <source>
        <dbReference type="PROSITE" id="PS51736"/>
    </source>
</evidence>
<dbReference type="CDD" id="cd00338">
    <property type="entry name" value="Ser_Recombinase"/>
    <property type="match status" value="1"/>
</dbReference>
<dbReference type="Gene3D" id="3.40.50.1390">
    <property type="entry name" value="Resolvase, N-terminal catalytic domain"/>
    <property type="match status" value="1"/>
</dbReference>
<dbReference type="PANTHER" id="PTHR30461">
    <property type="entry name" value="DNA-INVERTASE FROM LAMBDOID PROPHAGE"/>
    <property type="match status" value="1"/>
</dbReference>
<dbReference type="EMBL" id="DXEW01000024">
    <property type="protein sequence ID" value="HIX50510.1"/>
    <property type="molecule type" value="Genomic_DNA"/>
</dbReference>
<evidence type="ECO:0000256" key="5">
    <source>
        <dbReference type="PROSITE-ProRule" id="PRU10137"/>
    </source>
</evidence>
<keyword evidence="3" id="KW-0233">DNA recombination</keyword>
<evidence type="ECO:0000313" key="9">
    <source>
        <dbReference type="Proteomes" id="UP000886847"/>
    </source>
</evidence>
<dbReference type="PANTHER" id="PTHR30461:SF23">
    <property type="entry name" value="DNA RECOMBINASE-RELATED"/>
    <property type="match status" value="1"/>
</dbReference>
<dbReference type="GO" id="GO:0003677">
    <property type="term" value="F:DNA binding"/>
    <property type="evidence" value="ECO:0007669"/>
    <property type="project" value="UniProtKB-KW"/>
</dbReference>
<dbReference type="InterPro" id="IPR050639">
    <property type="entry name" value="SSR_resolvase"/>
</dbReference>
<evidence type="ECO:0000256" key="1">
    <source>
        <dbReference type="ARBA" id="ARBA00022908"/>
    </source>
</evidence>
<dbReference type="GO" id="GO:0000150">
    <property type="term" value="F:DNA strand exchange activity"/>
    <property type="evidence" value="ECO:0007669"/>
    <property type="project" value="InterPro"/>
</dbReference>
<proteinExistence type="predicted"/>
<sequence>MKEKSKVIQFDYPLFDAIPPEVEDITAIYLRVSTDMQAQEGYGLDTQYDKIRKYCEAYEVPNPVVFVDDGYTGVNDHRPAYQKMLELMHKGRIKFVITYSLDRIGRNQMLILKFLKEECVKAGCDFLAVKDNIDSRSKQTYGILISILSIFAEFDHDAIVEKLTLGRKQRALDGYWKGGGVPPFGYYYSKEENNLVVDPEKGPLVKKIFHLYNSMEYSPRQIADIVGMSSDVMVFGVLKNRTYLGEITFRGEQYPGKHEPLIDEETFRRTQEILRKRSVIRGDSHYLLSSLIYCGVCGAKMRYMKWGRGKSQKLKILCYSKYASSKSYLIKDPNCSNYTYDADEVEENVVSVIMDFAFKYREELSNRVITEDEVISGLLGRMDTLKQEYNRLIYAYKKIGDDDLLDQAADVDAACKKLEREIAEEREKQTYTKQIEENENMLRTLPDTWGVMTAEEKQNVIRSLVSKVELKHGEIKVYLNKTQYEKIVLGVVDQE</sequence>
<comment type="caution">
    <text evidence="8">The sequence shown here is derived from an EMBL/GenBank/DDBJ whole genome shotgun (WGS) entry which is preliminary data.</text>
</comment>
<dbReference type="Proteomes" id="UP000886847">
    <property type="component" value="Unassembled WGS sequence"/>
</dbReference>
<evidence type="ECO:0000313" key="8">
    <source>
        <dbReference type="EMBL" id="HIX50510.1"/>
    </source>
</evidence>
<evidence type="ECO:0000256" key="2">
    <source>
        <dbReference type="ARBA" id="ARBA00023125"/>
    </source>
</evidence>
<reference evidence="8" key="2">
    <citation type="submission" date="2021-04" db="EMBL/GenBank/DDBJ databases">
        <authorList>
            <person name="Gilroy R."/>
        </authorList>
    </citation>
    <scope>NUCLEOTIDE SEQUENCE</scope>
    <source>
        <strain evidence="8">2189</strain>
    </source>
</reference>
<feature type="active site" description="O-(5'-phospho-DNA)-serine intermediate" evidence="4 5">
    <location>
        <position position="33"/>
    </location>
</feature>
<dbReference type="SMART" id="SM00857">
    <property type="entry name" value="Resolvase"/>
    <property type="match status" value="1"/>
</dbReference>
<dbReference type="PROSITE" id="PS00397">
    <property type="entry name" value="RECOMBINASES_1"/>
    <property type="match status" value="1"/>
</dbReference>
<name>A0A9D1W0P8_9FIRM</name>
<accession>A0A9D1W0P8</accession>
<dbReference type="GO" id="GO:0015074">
    <property type="term" value="P:DNA integration"/>
    <property type="evidence" value="ECO:0007669"/>
    <property type="project" value="UniProtKB-KW"/>
</dbReference>